<evidence type="ECO:0000313" key="1">
    <source>
        <dbReference type="EMBL" id="SIO96202.1"/>
    </source>
</evidence>
<dbReference type="Proteomes" id="UP000184774">
    <property type="component" value="Unassembled WGS sequence"/>
</dbReference>
<name>A0A1N6M9S2_9VIBR</name>
<sequence length="1298" mass="148758">MMRHEHMVACCQWQTQFDDREHAVALQNALSQWSNQALPGILSQSFERYCPAAQIWQIERLELDLGTLSLQDLDRQLPQRVRDALEDALIQLFRRHRSGSYMDSGQSLRIVDLHVSTLAQLRWFLLHGTSPWWTPRLSHPMTMVEQLFEQQPQAVADLLRQVGASAAVRRRIVWQWGEPRIRVTIQLLEPWHSEFILRYADHLALSEQQQPSGGMHSRTLKSNIWYWILTHLLVERGTLFNTLQFVRSTLFQMAQHEQLDFSTLLHRLSDIARQMLSQGLMAPQFLQVLGMLEQQQQRPANAVVVTEPDLWQRLQQMLHSRERLYQQAIRPVYFNELFVRLAGQDASRTARIIREAGRREEVRLFLLQQLSHEQLYTLVAIIAPGDQLFIQTHVRHTQTMLRAQRLDPLLIWRILLDYLLASSGSYFNRRQLVHTTLVGLSRQYHLDYVLLLTMLVKTSVQWQLAPHHFELLAILQELQRAALNQQSAAAWFRVQADDATGLDIDPIRRLIVILHLRPETCHQHFQYLFRQQQWQARPAKALSQFWVHSLAARGHLSLSELRALLVTLSPQAGASAFLLLAMLQRWQTQGGLPRIPAADPMHWLATLMVQALFNPLTYPTPISRWQDRFFSALQRETGQDFQVWHEALAHLCAAVASVSVCAEMVAAAARWRPEVFTLSDGTVPLSQISSSEQIWTVLQQHPDAVGYLMKFARTSAGQQALAPLLPTALQRSADWQQWLRKLADSVAGIGGSYPSDLKESLARSCWAIWLKELRAYRHLHHRVRGFRLKVSGWVAASLQHWAQRHNVRWSVLASRLRLQQSVDSSGVLDWVAILAQLNPVHHDAEFVAPPLPMIHPTVAATSVLLPLSPAPTGESIDSTHQPDDISAWYQDQRGQYLQQPQWRARVLQWLKSGQNPSQTHDRPPVDWQQALLDWLYFYPDSFRQQIMPLMRISIVYHRLLIHLSLASLLDVMARSPLSLQAEIETIQILERLVLQLNLPQMSFAERQQHLLSCVVENWLRQHWQNLTPDALVAALFGKILQVGTVLPALLVQQLSRPGLVTTHTLAPSIQTFIRILQRATARQTISSEAISASSCAPNEREISIDTLRPDSRNEIGRWGLADDPHQASCHTVPMALFNAGLVLLQSFIPAFFERLQLTQDNQFVTFAMQRRAVHCLQFLATGAQETAEPYLLLNKVLCGLPSSEPVETSVSLSTEETDIVHSLIEAVIDYWPAIGKTSIDGFRGNWLVRNGTLTESQDHWDLIVEKRPYDMLIARAPLSYSIIRLPWMKKPIYVTWPT</sequence>
<protein>
    <submittedName>
        <fullName evidence="1">Uncharacterized protein</fullName>
    </submittedName>
</protein>
<organism evidence="1 2">
    <name type="scientific">Vibrio spartinae</name>
    <dbReference type="NCBI Taxonomy" id="1918945"/>
    <lineage>
        <taxon>Bacteria</taxon>
        <taxon>Pseudomonadati</taxon>
        <taxon>Pseudomonadota</taxon>
        <taxon>Gammaproteobacteria</taxon>
        <taxon>Vibrionales</taxon>
        <taxon>Vibrionaceae</taxon>
        <taxon>Vibrio</taxon>
    </lineage>
</organism>
<dbReference type="RefSeq" id="WP_139302156.1">
    <property type="nucleotide sequence ID" value="NZ_AP024907.1"/>
</dbReference>
<reference evidence="1 2" key="1">
    <citation type="submission" date="2016-12" db="EMBL/GenBank/DDBJ databases">
        <authorList>
            <person name="Song W.-J."/>
            <person name="Kurnit D.M."/>
        </authorList>
    </citation>
    <scope>NUCLEOTIDE SEQUENCE [LARGE SCALE GENOMIC DNA]</scope>
    <source>
        <strain evidence="1 2">CECT 9026</strain>
    </source>
</reference>
<dbReference type="EMBL" id="FSSB01000028">
    <property type="protein sequence ID" value="SIO96202.1"/>
    <property type="molecule type" value="Genomic_DNA"/>
</dbReference>
<dbReference type="OrthoDB" id="499748at2"/>
<proteinExistence type="predicted"/>
<dbReference type="Pfam" id="PF19268">
    <property type="entry name" value="CIS_TMP"/>
    <property type="match status" value="2"/>
</dbReference>
<accession>A0A1N6M9S2</accession>
<gene>
    <name evidence="1" type="ORF">VSP9026_03984</name>
</gene>
<evidence type="ECO:0000313" key="2">
    <source>
        <dbReference type="Proteomes" id="UP000184774"/>
    </source>
</evidence>
<dbReference type="InterPro" id="IPR045538">
    <property type="entry name" value="CIS_TMP"/>
</dbReference>